<dbReference type="EMBL" id="CP072755">
    <property type="protein sequence ID" value="QUC19821.1"/>
    <property type="molecule type" value="Genomic_DNA"/>
</dbReference>
<evidence type="ECO:0000256" key="1">
    <source>
        <dbReference type="SAM" id="SignalP"/>
    </source>
</evidence>
<evidence type="ECO:0008006" key="4">
    <source>
        <dbReference type="Google" id="ProtNLM"/>
    </source>
</evidence>
<accession>A0A8E5MHM2</accession>
<dbReference type="RefSeq" id="XP_042997494.1">
    <property type="nucleotide sequence ID" value="XM_043141560.1"/>
</dbReference>
<evidence type="ECO:0000313" key="3">
    <source>
        <dbReference type="Proteomes" id="UP000027002"/>
    </source>
</evidence>
<feature type="chain" id="PRO_5034376195" description="Secreted protein" evidence="1">
    <location>
        <begin position="18"/>
        <end position="72"/>
    </location>
</feature>
<proteinExistence type="predicted"/>
<dbReference type="KEGG" id="uvi:66064840"/>
<dbReference type="AlphaFoldDB" id="A0A8E5MHM2"/>
<name>A0A8E5MHM2_USTVR</name>
<dbReference type="GeneID" id="66064840"/>
<reference evidence="2" key="1">
    <citation type="submission" date="2020-03" db="EMBL/GenBank/DDBJ databases">
        <title>A mixture of massive structural variations and highly conserved coding sequences in Ustilaginoidea virens genome.</title>
        <authorList>
            <person name="Zhang K."/>
            <person name="Zhao Z."/>
            <person name="Zhang Z."/>
            <person name="Li Y."/>
            <person name="Hsiang T."/>
            <person name="Sun W."/>
        </authorList>
    </citation>
    <scope>NUCLEOTIDE SEQUENCE</scope>
    <source>
        <strain evidence="2">UV-8b</strain>
    </source>
</reference>
<dbReference type="Proteomes" id="UP000027002">
    <property type="component" value="Chromosome 3"/>
</dbReference>
<sequence length="72" mass="8449">MRLILLSDLLLYTTTMGITTKWHTAKQHFFRPSFVFCFFGESLLDSSMFSLPKHIMKNLLPCFSLHVPPWTK</sequence>
<protein>
    <recommendedName>
        <fullName evidence="4">Secreted protein</fullName>
    </recommendedName>
</protein>
<gene>
    <name evidence="2" type="ORF">UV8b_04062</name>
</gene>
<keyword evidence="3" id="KW-1185">Reference proteome</keyword>
<evidence type="ECO:0000313" key="2">
    <source>
        <dbReference type="EMBL" id="QUC19821.1"/>
    </source>
</evidence>
<keyword evidence="1" id="KW-0732">Signal</keyword>
<feature type="signal peptide" evidence="1">
    <location>
        <begin position="1"/>
        <end position="17"/>
    </location>
</feature>
<organism evidence="2 3">
    <name type="scientific">Ustilaginoidea virens</name>
    <name type="common">Rice false smut fungus</name>
    <name type="synonym">Villosiclava virens</name>
    <dbReference type="NCBI Taxonomy" id="1159556"/>
    <lineage>
        <taxon>Eukaryota</taxon>
        <taxon>Fungi</taxon>
        <taxon>Dikarya</taxon>
        <taxon>Ascomycota</taxon>
        <taxon>Pezizomycotina</taxon>
        <taxon>Sordariomycetes</taxon>
        <taxon>Hypocreomycetidae</taxon>
        <taxon>Hypocreales</taxon>
        <taxon>Clavicipitaceae</taxon>
        <taxon>Ustilaginoidea</taxon>
    </lineage>
</organism>